<dbReference type="RefSeq" id="XP_009824267.1">
    <property type="nucleotide sequence ID" value="XM_009825965.1"/>
</dbReference>
<dbReference type="GO" id="GO:0008333">
    <property type="term" value="P:endosome to lysosome transport"/>
    <property type="evidence" value="ECO:0007669"/>
    <property type="project" value="TreeGrafter"/>
</dbReference>
<dbReference type="GO" id="GO:0007032">
    <property type="term" value="P:endosome organization"/>
    <property type="evidence" value="ECO:0007669"/>
    <property type="project" value="TreeGrafter"/>
</dbReference>
<dbReference type="GeneID" id="20804361"/>
<dbReference type="AlphaFoldDB" id="W4H1A6"/>
<dbReference type="InterPro" id="IPR017455">
    <property type="entry name" value="Znf_FYVE-rel"/>
</dbReference>
<organism evidence="6">
    <name type="scientific">Aphanomyces astaci</name>
    <name type="common">Crayfish plague agent</name>
    <dbReference type="NCBI Taxonomy" id="112090"/>
    <lineage>
        <taxon>Eukaryota</taxon>
        <taxon>Sar</taxon>
        <taxon>Stramenopiles</taxon>
        <taxon>Oomycota</taxon>
        <taxon>Saprolegniomycetes</taxon>
        <taxon>Saprolegniales</taxon>
        <taxon>Verrucalvaceae</taxon>
        <taxon>Aphanomyces</taxon>
    </lineage>
</organism>
<dbReference type="Pfam" id="PF01363">
    <property type="entry name" value="FYVE"/>
    <property type="match status" value="1"/>
</dbReference>
<dbReference type="PANTHER" id="PTHR46280:SF3">
    <property type="entry name" value="PLECKSTRIN HOMOLOGY DOMAIN-CONTAINING FAMILY F MEMBER 1 HOMOLOG"/>
    <property type="match status" value="1"/>
</dbReference>
<dbReference type="STRING" id="112090.W4H1A6"/>
<feature type="domain" description="FYVE-type" evidence="5">
    <location>
        <begin position="23"/>
        <end position="83"/>
    </location>
</feature>
<dbReference type="PROSITE" id="PS50178">
    <property type="entry name" value="ZF_FYVE"/>
    <property type="match status" value="1"/>
</dbReference>
<dbReference type="GO" id="GO:0005769">
    <property type="term" value="C:early endosome"/>
    <property type="evidence" value="ECO:0007669"/>
    <property type="project" value="TreeGrafter"/>
</dbReference>
<dbReference type="SMART" id="SM00064">
    <property type="entry name" value="FYVE"/>
    <property type="match status" value="1"/>
</dbReference>
<keyword evidence="2 4" id="KW-0863">Zinc-finger</keyword>
<name>W4H1A6_APHAT</name>
<dbReference type="GO" id="GO:0035091">
    <property type="term" value="F:phosphatidylinositol binding"/>
    <property type="evidence" value="ECO:0007669"/>
    <property type="project" value="TreeGrafter"/>
</dbReference>
<dbReference type="GO" id="GO:0008270">
    <property type="term" value="F:zinc ion binding"/>
    <property type="evidence" value="ECO:0007669"/>
    <property type="project" value="UniProtKB-KW"/>
</dbReference>
<dbReference type="Gene3D" id="3.30.40.10">
    <property type="entry name" value="Zinc/RING finger domain, C3HC4 (zinc finger)"/>
    <property type="match status" value="1"/>
</dbReference>
<keyword evidence="3" id="KW-0862">Zinc</keyword>
<gene>
    <name evidence="6" type="ORF">H257_02365</name>
</gene>
<evidence type="ECO:0000313" key="6">
    <source>
        <dbReference type="EMBL" id="ETV85795.1"/>
    </source>
</evidence>
<accession>W4H1A6</accession>
<sequence>MFRHVLDCIRPHEITPREHWIPDDARTTCAMCNERFSLFRHKHHCRTCGDVVCMDCVTKKVAVSPTADPANVIVCVLCLARRERQFLFQHLSVSVTSPQVAVDFNHPFQNSCFSDAEASHDGTTSRRTQPSKRPSFFRTLVSRTFSRW</sequence>
<dbReference type="VEuPathDB" id="FungiDB:H257_02365"/>
<dbReference type="EMBL" id="KI913117">
    <property type="protein sequence ID" value="ETV85795.1"/>
    <property type="molecule type" value="Genomic_DNA"/>
</dbReference>
<evidence type="ECO:0000256" key="4">
    <source>
        <dbReference type="PROSITE-ProRule" id="PRU00091"/>
    </source>
</evidence>
<proteinExistence type="predicted"/>
<evidence type="ECO:0000259" key="5">
    <source>
        <dbReference type="PROSITE" id="PS50178"/>
    </source>
</evidence>
<dbReference type="InterPro" id="IPR011011">
    <property type="entry name" value="Znf_FYVE_PHD"/>
</dbReference>
<dbReference type="InterPro" id="IPR013083">
    <property type="entry name" value="Znf_RING/FYVE/PHD"/>
</dbReference>
<evidence type="ECO:0000256" key="3">
    <source>
        <dbReference type="ARBA" id="ARBA00022833"/>
    </source>
</evidence>
<dbReference type="InterPro" id="IPR051765">
    <property type="entry name" value="PH_domain-containing_F"/>
</dbReference>
<reference evidence="6" key="1">
    <citation type="submission" date="2013-12" db="EMBL/GenBank/DDBJ databases">
        <title>The Genome Sequence of Aphanomyces astaci APO3.</title>
        <authorList>
            <consortium name="The Broad Institute Genomics Platform"/>
            <person name="Russ C."/>
            <person name="Tyler B."/>
            <person name="van West P."/>
            <person name="Dieguez-Uribeondo J."/>
            <person name="Young S.K."/>
            <person name="Zeng Q."/>
            <person name="Gargeya S."/>
            <person name="Fitzgerald M."/>
            <person name="Abouelleil A."/>
            <person name="Alvarado L."/>
            <person name="Chapman S.B."/>
            <person name="Gainer-Dewar J."/>
            <person name="Goldberg J."/>
            <person name="Griggs A."/>
            <person name="Gujja S."/>
            <person name="Hansen M."/>
            <person name="Howarth C."/>
            <person name="Imamovic A."/>
            <person name="Ireland A."/>
            <person name="Larimer J."/>
            <person name="McCowan C."/>
            <person name="Murphy C."/>
            <person name="Pearson M."/>
            <person name="Poon T.W."/>
            <person name="Priest M."/>
            <person name="Roberts A."/>
            <person name="Saif S."/>
            <person name="Shea T."/>
            <person name="Sykes S."/>
            <person name="Wortman J."/>
            <person name="Nusbaum C."/>
            <person name="Birren B."/>
        </authorList>
    </citation>
    <scope>NUCLEOTIDE SEQUENCE [LARGE SCALE GENOMIC DNA]</scope>
    <source>
        <strain evidence="6">APO3</strain>
    </source>
</reference>
<protein>
    <recommendedName>
        <fullName evidence="5">FYVE-type domain-containing protein</fullName>
    </recommendedName>
</protein>
<keyword evidence="1" id="KW-0479">Metal-binding</keyword>
<dbReference type="PANTHER" id="PTHR46280">
    <property type="entry name" value="PLECKSTRIN HOMOLOGY DOMAIN-CONTAINING FAMILY F MEMBER 2-RELATED"/>
    <property type="match status" value="1"/>
</dbReference>
<dbReference type="OrthoDB" id="660555at2759"/>
<dbReference type="SUPFAM" id="SSF57903">
    <property type="entry name" value="FYVE/PHD zinc finger"/>
    <property type="match status" value="1"/>
</dbReference>
<evidence type="ECO:0000256" key="2">
    <source>
        <dbReference type="ARBA" id="ARBA00022771"/>
    </source>
</evidence>
<evidence type="ECO:0000256" key="1">
    <source>
        <dbReference type="ARBA" id="ARBA00022723"/>
    </source>
</evidence>
<dbReference type="InterPro" id="IPR000306">
    <property type="entry name" value="Znf_FYVE"/>
</dbReference>